<dbReference type="OrthoDB" id="5813454at2759"/>
<proteinExistence type="predicted"/>
<feature type="region of interest" description="Disordered" evidence="1">
    <location>
        <begin position="1"/>
        <end position="25"/>
    </location>
</feature>
<organism evidence="3">
    <name type="scientific">Caenorhabditis remanei</name>
    <name type="common">Caenorhabditis vulgaris</name>
    <dbReference type="NCBI Taxonomy" id="31234"/>
    <lineage>
        <taxon>Eukaryota</taxon>
        <taxon>Metazoa</taxon>
        <taxon>Ecdysozoa</taxon>
        <taxon>Nematoda</taxon>
        <taxon>Chromadorea</taxon>
        <taxon>Rhabditida</taxon>
        <taxon>Rhabditina</taxon>
        <taxon>Rhabditomorpha</taxon>
        <taxon>Rhabditoidea</taxon>
        <taxon>Rhabditidae</taxon>
        <taxon>Peloderinae</taxon>
        <taxon>Caenorhabditis</taxon>
    </lineage>
</organism>
<gene>
    <name evidence="2" type="ORF">CRE_17851</name>
</gene>
<evidence type="ECO:0000256" key="1">
    <source>
        <dbReference type="SAM" id="MobiDB-lite"/>
    </source>
</evidence>
<dbReference type="InParanoid" id="E3MDP0"/>
<name>E3MDP0_CAERE</name>
<dbReference type="HOGENOM" id="CLU_1138891_0_0_1"/>
<evidence type="ECO:0000313" key="2">
    <source>
        <dbReference type="EMBL" id="EFO99162.1"/>
    </source>
</evidence>
<feature type="compositionally biased region" description="Basic and acidic residues" evidence="1">
    <location>
        <begin position="1"/>
        <end position="16"/>
    </location>
</feature>
<reference evidence="2" key="1">
    <citation type="submission" date="2007-07" db="EMBL/GenBank/DDBJ databases">
        <title>PCAP assembly of the Caenorhabditis remanei genome.</title>
        <authorList>
            <consortium name="The Caenorhabditis remanei Sequencing Consortium"/>
            <person name="Wilson R.K."/>
        </authorList>
    </citation>
    <scope>NUCLEOTIDE SEQUENCE [LARGE SCALE GENOMIC DNA]</scope>
    <source>
        <strain evidence="2">PB4641</strain>
    </source>
</reference>
<protein>
    <submittedName>
        <fullName evidence="2">Uncharacterized protein</fullName>
    </submittedName>
</protein>
<evidence type="ECO:0000313" key="3">
    <source>
        <dbReference type="Proteomes" id="UP000008281"/>
    </source>
</evidence>
<dbReference type="eggNOG" id="ENOG502TI2Y">
    <property type="taxonomic scope" value="Eukaryota"/>
</dbReference>
<sequence>MSEKMFKREENSRNDGEEVSIELESDDDPLKNVTATDIVKFQTTALEELCNTLEEGIQYQHRIIQRGDEMVEYYNEYRDEIVDSIAIVWKRGLRAIKNNKQRIDWALNKFRIDLRKILWLYVTVNHMMDEEEKNAAKQDEFVEILDEAEKEIGLFKENLKDLQDLFGAKTAGVVPSQTKLSRETLVNHIVQPYKPIETEVATHVSNVNRLISDILCKTPKRVLLAEITKPLQKQGQTVAEMILKEFPPKTVEDFIQTLPIKQRD</sequence>
<dbReference type="AlphaFoldDB" id="E3MDP0"/>
<dbReference type="EMBL" id="DS268437">
    <property type="protein sequence ID" value="EFO99162.1"/>
    <property type="molecule type" value="Genomic_DNA"/>
</dbReference>
<keyword evidence="3" id="KW-1185">Reference proteome</keyword>
<accession>E3MDP0</accession>
<dbReference type="Proteomes" id="UP000008281">
    <property type="component" value="Unassembled WGS sequence"/>
</dbReference>